<evidence type="ECO:0000256" key="4">
    <source>
        <dbReference type="SAM" id="Phobius"/>
    </source>
</evidence>
<keyword evidence="1 2" id="KW-1015">Disulfide bond</keyword>
<keyword evidence="7" id="KW-1185">Reference proteome</keyword>
<organism evidence="6 7">
    <name type="scientific">Paramormyrops kingsleyae</name>
    <dbReference type="NCBI Taxonomy" id="1676925"/>
    <lineage>
        <taxon>Eukaryota</taxon>
        <taxon>Metazoa</taxon>
        <taxon>Chordata</taxon>
        <taxon>Craniata</taxon>
        <taxon>Vertebrata</taxon>
        <taxon>Euteleostomi</taxon>
        <taxon>Actinopterygii</taxon>
        <taxon>Neopterygii</taxon>
        <taxon>Teleostei</taxon>
        <taxon>Osteoglossocephala</taxon>
        <taxon>Osteoglossomorpha</taxon>
        <taxon>Osteoglossiformes</taxon>
        <taxon>Mormyridae</taxon>
        <taxon>Paramormyrops</taxon>
    </lineage>
</organism>
<comment type="caution">
    <text evidence="2">Lacks conserved residue(s) required for the propagation of feature annotation.</text>
</comment>
<evidence type="ECO:0000256" key="2">
    <source>
        <dbReference type="PROSITE-ProRule" id="PRU00302"/>
    </source>
</evidence>
<keyword evidence="2" id="KW-0768">Sushi</keyword>
<dbReference type="PANTHER" id="PTHR46879:SF1">
    <property type="entry name" value="SUSHI DOMAIN-CONTAINING PROTEIN 3"/>
    <property type="match status" value="1"/>
</dbReference>
<dbReference type="GeneTree" id="ENSGT00940000168452"/>
<sequence>MAWPWKAIFFIGPVDKLWICSEILHTCYFLLCFTGQCKPMPRPSLGTLKLVHGNGTSVGTVISFQCPSKHRLIGEGTVSCVWRSNSPQWTGGAPWCKPLTRFEDFGFRVAVIASIVSCAVILLMSMAFLTCCLLKCIKRQERQRRERETHLWAGQGHLGETQVPHKGRNNNNNRSKQKSTPELICDCVECNKRMSYGCHHLLAMDSLTFTPAAFPCSAYSSPAGPHPECISAPKSYSPAERTISVISRPYMDDPNGNCQHLLNPERQPSQIIYV</sequence>
<dbReference type="GO" id="GO:0005886">
    <property type="term" value="C:plasma membrane"/>
    <property type="evidence" value="ECO:0007669"/>
    <property type="project" value="TreeGrafter"/>
</dbReference>
<keyword evidence="4" id="KW-1133">Transmembrane helix</keyword>
<dbReference type="InterPro" id="IPR000436">
    <property type="entry name" value="Sushi_SCR_CCP_dom"/>
</dbReference>
<evidence type="ECO:0000256" key="3">
    <source>
        <dbReference type="SAM" id="MobiDB-lite"/>
    </source>
</evidence>
<keyword evidence="4" id="KW-0812">Transmembrane</keyword>
<name>A0A3B3SR17_9TELE</name>
<feature type="transmembrane region" description="Helical" evidence="4">
    <location>
        <begin position="109"/>
        <end position="137"/>
    </location>
</feature>
<reference evidence="6" key="1">
    <citation type="submission" date="2025-08" db="UniProtKB">
        <authorList>
            <consortium name="Ensembl"/>
        </authorList>
    </citation>
    <scope>IDENTIFICATION</scope>
</reference>
<dbReference type="SUPFAM" id="SSF57535">
    <property type="entry name" value="Complement control module/SCR domain"/>
    <property type="match status" value="1"/>
</dbReference>
<evidence type="ECO:0000256" key="1">
    <source>
        <dbReference type="ARBA" id="ARBA00023157"/>
    </source>
</evidence>
<protein>
    <submittedName>
        <fullName evidence="6">Sushi domain-containing protein 3-like</fullName>
    </submittedName>
</protein>
<dbReference type="CDD" id="cd00033">
    <property type="entry name" value="CCP"/>
    <property type="match status" value="1"/>
</dbReference>
<accession>A0A3B3SR17</accession>
<feature type="domain" description="Sushi" evidence="5">
    <location>
        <begin position="35"/>
        <end position="98"/>
    </location>
</feature>
<dbReference type="InterPro" id="IPR053067">
    <property type="entry name" value="SUSD3"/>
</dbReference>
<evidence type="ECO:0000313" key="6">
    <source>
        <dbReference type="Ensembl" id="ENSPKIP00000032521.1"/>
    </source>
</evidence>
<dbReference type="Ensembl" id="ENSPKIT00000013389.1">
    <property type="protein sequence ID" value="ENSPKIP00000032521.1"/>
    <property type="gene ID" value="ENSPKIG00000012581.1"/>
</dbReference>
<proteinExistence type="predicted"/>
<dbReference type="Gene3D" id="2.10.70.10">
    <property type="entry name" value="Complement Module, domain 1"/>
    <property type="match status" value="1"/>
</dbReference>
<keyword evidence="4" id="KW-0472">Membrane</keyword>
<feature type="disulfide bond" evidence="2">
    <location>
        <begin position="37"/>
        <end position="80"/>
    </location>
</feature>
<dbReference type="InterPro" id="IPR035976">
    <property type="entry name" value="Sushi/SCR/CCP_sf"/>
</dbReference>
<evidence type="ECO:0000259" key="5">
    <source>
        <dbReference type="PROSITE" id="PS50923"/>
    </source>
</evidence>
<dbReference type="Pfam" id="PF00084">
    <property type="entry name" value="Sushi"/>
    <property type="match status" value="1"/>
</dbReference>
<dbReference type="Proteomes" id="UP000261540">
    <property type="component" value="Unplaced"/>
</dbReference>
<dbReference type="STRING" id="1676925.ENSPKIP00000032521"/>
<dbReference type="PROSITE" id="PS50923">
    <property type="entry name" value="SUSHI"/>
    <property type="match status" value="1"/>
</dbReference>
<evidence type="ECO:0000313" key="7">
    <source>
        <dbReference type="Proteomes" id="UP000261540"/>
    </source>
</evidence>
<dbReference type="SMART" id="SM00032">
    <property type="entry name" value="CCP"/>
    <property type="match status" value="1"/>
</dbReference>
<feature type="region of interest" description="Disordered" evidence="3">
    <location>
        <begin position="150"/>
        <end position="178"/>
    </location>
</feature>
<dbReference type="AlphaFoldDB" id="A0A3B3SR17"/>
<dbReference type="PANTHER" id="PTHR46879">
    <property type="entry name" value="SUSHI DOMAIN-CONTAINING PROTEIN 3"/>
    <property type="match status" value="1"/>
</dbReference>
<reference evidence="6" key="2">
    <citation type="submission" date="2025-09" db="UniProtKB">
        <authorList>
            <consortium name="Ensembl"/>
        </authorList>
    </citation>
    <scope>IDENTIFICATION</scope>
</reference>